<evidence type="ECO:0000313" key="1">
    <source>
        <dbReference type="EMBL" id="VEL35109.1"/>
    </source>
</evidence>
<sequence>MQNQLTHQRIGGHFGRTRLRLGEERHLRRAYAAKEPILVHQSKQLLKTVNSTTSACDQLLSKTECLDELAYITKENLLALAVDWLPKIVNKSIQDAHCLDDLIQAQCDIHKRNGDEMG</sequence>
<name>A0A3S5AQ62_9PLAT</name>
<organism evidence="1 2">
    <name type="scientific">Protopolystoma xenopodis</name>
    <dbReference type="NCBI Taxonomy" id="117903"/>
    <lineage>
        <taxon>Eukaryota</taxon>
        <taxon>Metazoa</taxon>
        <taxon>Spiralia</taxon>
        <taxon>Lophotrochozoa</taxon>
        <taxon>Platyhelminthes</taxon>
        <taxon>Monogenea</taxon>
        <taxon>Polyopisthocotylea</taxon>
        <taxon>Polystomatidea</taxon>
        <taxon>Polystomatidae</taxon>
        <taxon>Protopolystoma</taxon>
    </lineage>
</organism>
<reference evidence="1" key="1">
    <citation type="submission" date="2018-11" db="EMBL/GenBank/DDBJ databases">
        <authorList>
            <consortium name="Pathogen Informatics"/>
        </authorList>
    </citation>
    <scope>NUCLEOTIDE SEQUENCE</scope>
</reference>
<protein>
    <submittedName>
        <fullName evidence="1">Uncharacterized protein</fullName>
    </submittedName>
</protein>
<accession>A0A3S5AQ62</accession>
<dbReference type="Proteomes" id="UP000784294">
    <property type="component" value="Unassembled WGS sequence"/>
</dbReference>
<comment type="caution">
    <text evidence="1">The sequence shown here is derived from an EMBL/GenBank/DDBJ whole genome shotgun (WGS) entry which is preliminary data.</text>
</comment>
<keyword evidence="2" id="KW-1185">Reference proteome</keyword>
<proteinExistence type="predicted"/>
<dbReference type="EMBL" id="CAAALY010249106">
    <property type="protein sequence ID" value="VEL35109.1"/>
    <property type="molecule type" value="Genomic_DNA"/>
</dbReference>
<dbReference type="AlphaFoldDB" id="A0A3S5AQ62"/>
<evidence type="ECO:0000313" key="2">
    <source>
        <dbReference type="Proteomes" id="UP000784294"/>
    </source>
</evidence>
<gene>
    <name evidence="1" type="ORF">PXEA_LOCUS28549</name>
</gene>